<dbReference type="Gene3D" id="3.20.20.100">
    <property type="entry name" value="NADP-dependent oxidoreductase domain"/>
    <property type="match status" value="1"/>
</dbReference>
<dbReference type="InterPro" id="IPR036812">
    <property type="entry name" value="NAD(P)_OxRdtase_dom_sf"/>
</dbReference>
<dbReference type="PANTHER" id="PTHR43364">
    <property type="entry name" value="NADH-SPECIFIC METHYLGLYOXAL REDUCTASE-RELATED"/>
    <property type="match status" value="1"/>
</dbReference>
<evidence type="ECO:0000259" key="2">
    <source>
        <dbReference type="Pfam" id="PF12680"/>
    </source>
</evidence>
<dbReference type="InterPro" id="IPR037401">
    <property type="entry name" value="SnoaL-like"/>
</dbReference>
<dbReference type="SUPFAM" id="SSF51430">
    <property type="entry name" value="NAD(P)-linked oxidoreductase"/>
    <property type="match status" value="1"/>
</dbReference>
<dbReference type="RefSeq" id="WP_344502441.1">
    <property type="nucleotide sequence ID" value="NZ_BAAAQD010000005.1"/>
</dbReference>
<dbReference type="InterPro" id="IPR032710">
    <property type="entry name" value="NTF2-like_dom_sf"/>
</dbReference>
<accession>A0ABP4L2W0</accession>
<dbReference type="InterPro" id="IPR050523">
    <property type="entry name" value="AKR_Detox_Biosynth"/>
</dbReference>
<feature type="domain" description="SnoaL-like" evidence="2">
    <location>
        <begin position="328"/>
        <end position="395"/>
    </location>
</feature>
<dbReference type="PANTHER" id="PTHR43364:SF18">
    <property type="entry name" value="OXIDOREDUCTASE"/>
    <property type="match status" value="1"/>
</dbReference>
<proteinExistence type="predicted"/>
<dbReference type="Gene3D" id="3.10.450.50">
    <property type="match status" value="1"/>
</dbReference>
<organism evidence="3 4">
    <name type="scientific">Dactylosporangium maewongense</name>
    <dbReference type="NCBI Taxonomy" id="634393"/>
    <lineage>
        <taxon>Bacteria</taxon>
        <taxon>Bacillati</taxon>
        <taxon>Actinomycetota</taxon>
        <taxon>Actinomycetes</taxon>
        <taxon>Micromonosporales</taxon>
        <taxon>Micromonosporaceae</taxon>
        <taxon>Dactylosporangium</taxon>
    </lineage>
</organism>
<gene>
    <name evidence="3" type="ORF">GCM10009827_029570</name>
</gene>
<name>A0ABP4L2W0_9ACTN</name>
<dbReference type="EMBL" id="BAAAQD010000005">
    <property type="protein sequence ID" value="GAA1513166.1"/>
    <property type="molecule type" value="Genomic_DNA"/>
</dbReference>
<dbReference type="Pfam" id="PF00248">
    <property type="entry name" value="Aldo_ket_red"/>
    <property type="match status" value="1"/>
</dbReference>
<sequence>MGHATLGASGLRVSAAALGTMNFGTGGGVRGCDEPEAARIVGAFLDAGHNLIDTADAYAGGESERIVGRAIRGRRDEVVLATKAGMPQGPGPNDRGLSRRHLTRALEASLRRLGTDHVDLYQCHQWDAGTPVEETLSTLDGFVRAGKVRYLGCSNVTAAQLTEAHWTARALRVTPFVSVQPELSLIARDALAELLPAAAGLGVGALVWSPLGGGVLTGRYRGGTVEDGSRVARLRDMGTAAARGWAEAMLRPRYDWQAGLAAAVATGLGTTPVAVAVAWARRQRGVTSVIVGPRTVAQLADNLAGFDLDLPAPAVARLDDPGDPADLVRRYFEMWRTGDASTVDSLLAPDWTDHGHPSVRTPADVAAAVRAIDVELDTVLSDGATVTATGRVGDTPLAWVFRTDAGRLASLRTYRGL</sequence>
<reference evidence="4" key="1">
    <citation type="journal article" date="2019" name="Int. J. Syst. Evol. Microbiol.">
        <title>The Global Catalogue of Microorganisms (GCM) 10K type strain sequencing project: providing services to taxonomists for standard genome sequencing and annotation.</title>
        <authorList>
            <consortium name="The Broad Institute Genomics Platform"/>
            <consortium name="The Broad Institute Genome Sequencing Center for Infectious Disease"/>
            <person name="Wu L."/>
            <person name="Ma J."/>
        </authorList>
    </citation>
    <scope>NUCLEOTIDE SEQUENCE [LARGE SCALE GENOMIC DNA]</scope>
    <source>
        <strain evidence="4">JCM 15933</strain>
    </source>
</reference>
<protein>
    <submittedName>
        <fullName evidence="3">Aldo/keto reductase</fullName>
    </submittedName>
</protein>
<dbReference type="Proteomes" id="UP001501470">
    <property type="component" value="Unassembled WGS sequence"/>
</dbReference>
<evidence type="ECO:0000259" key="1">
    <source>
        <dbReference type="Pfam" id="PF00248"/>
    </source>
</evidence>
<keyword evidence="4" id="KW-1185">Reference proteome</keyword>
<evidence type="ECO:0000313" key="3">
    <source>
        <dbReference type="EMBL" id="GAA1513166.1"/>
    </source>
</evidence>
<comment type="caution">
    <text evidence="3">The sequence shown here is derived from an EMBL/GenBank/DDBJ whole genome shotgun (WGS) entry which is preliminary data.</text>
</comment>
<feature type="domain" description="NADP-dependent oxidoreductase" evidence="1">
    <location>
        <begin position="18"/>
        <end position="319"/>
    </location>
</feature>
<dbReference type="InterPro" id="IPR023210">
    <property type="entry name" value="NADP_OxRdtase_dom"/>
</dbReference>
<evidence type="ECO:0000313" key="4">
    <source>
        <dbReference type="Proteomes" id="UP001501470"/>
    </source>
</evidence>
<dbReference type="SUPFAM" id="SSF54427">
    <property type="entry name" value="NTF2-like"/>
    <property type="match status" value="1"/>
</dbReference>
<dbReference type="Pfam" id="PF12680">
    <property type="entry name" value="SnoaL_2"/>
    <property type="match status" value="1"/>
</dbReference>